<feature type="region of interest" description="Disordered" evidence="1">
    <location>
        <begin position="746"/>
        <end position="774"/>
    </location>
</feature>
<accession>A0ABQ8UAQ0</accession>
<gene>
    <name evidence="2" type="ORF">PAPYR_9578</name>
</gene>
<sequence length="1090" mass="116162">MGAAQALSQLGASHPGTALAQVIFTELFHVGCPVFSHPSPFRCYCGGGGRDAVINGQTRREGKLVSPLLAAIAARDPALVSSIFSYRTQLKKDAGHQPSDSEKGCDTGDQCIDDVTTPLLLAMVRPRVATHFVHGGPALVRAFQEPLRAWRPTPADMDIIREWLLAPEASPALRMVQQLISLMNWSLRGAPTPALPSPIIITTGPPATPAALYPAVITPPPPPPAAATGAPSRGGGDGDGSGTMEPLALEPRLHLEMGVALAAVCWHSPPSLQRRTTDPALDGAGRCGSSAPRKLISNSPASAEGRAEEWWWSSMLALCWRLPTGCPEANDTNFLKCRTASWETSSPFQWDVATGRTPLCPLPLDASEPLFNPLRQQDFLRKKKKELTRSGGGACRCACCFLHHGSPALPRPHSRRLGSADSQPADPLVGFVLLTATQRGPANPWPAIRSLALLGSQAGDPGLINAALQKLITGIPLPTTRARTFASLVGAQVYLSEGRTCPQLAGGLVPAGDVYPAPPGALFHFWLRVLGAVTRPSWWLLPGWRCLVDAVAMVAELVGRGPEMRHWLAGETARGAARAGAGFSLLTPAPLGGAQWAAGVDAGEYPWLTLQALWAETQAEGPKRALLMSGGARPVEDVLRSAGLRPQQLSLCRWAATLAQSPAASLVTPLYVPFLCALYFNGLHLYLPREQRLVLVGFLESACAHFTSARTSLLDASAAPTTTATPSPAAAAAAAAAASTGGGVAVAAPDNNGPQVQPGTRKEKEEIGFGGKKNMNGIRKNPSFLLLIINNYFFLRSHNFQQDHCCKVQLNTRGKAYGHNPVIFLVKTAQMTREHPLALLHAAALPLYPFYPLPGAPGPHVYIPLATERARSLRALYGSLRDWLASDPVVLRRDLMAGAAVCSARESPAMAAWLCAHLREAVCTDWISSPGAPLPWRDLLDAPLLQAVLRLHMGAWSPLVRANLHPAESSAAPQPSGETPSLRRPLRRRAHGGDPMDHTLVNVPRTAGTAALGLLNTPQERPFWPGMGMIRGGEPALESDSGDRDGTSEEEEACVVRLDDPELKGAVRWAIDLVHESRRKAIDALAPGHH</sequence>
<name>A0ABQ8UAQ0_9EUKA</name>
<proteinExistence type="predicted"/>
<feature type="region of interest" description="Disordered" evidence="1">
    <location>
        <begin position="967"/>
        <end position="1001"/>
    </location>
</feature>
<keyword evidence="3" id="KW-1185">Reference proteome</keyword>
<evidence type="ECO:0000313" key="3">
    <source>
        <dbReference type="Proteomes" id="UP001141327"/>
    </source>
</evidence>
<protein>
    <submittedName>
        <fullName evidence="2">Uncharacterized protein</fullName>
    </submittedName>
</protein>
<comment type="caution">
    <text evidence="2">The sequence shown here is derived from an EMBL/GenBank/DDBJ whole genome shotgun (WGS) entry which is preliminary data.</text>
</comment>
<dbReference type="EMBL" id="JAPMOS010000106">
    <property type="protein sequence ID" value="KAJ4455496.1"/>
    <property type="molecule type" value="Genomic_DNA"/>
</dbReference>
<dbReference type="Proteomes" id="UP001141327">
    <property type="component" value="Unassembled WGS sequence"/>
</dbReference>
<evidence type="ECO:0000256" key="1">
    <source>
        <dbReference type="SAM" id="MobiDB-lite"/>
    </source>
</evidence>
<reference evidence="2" key="1">
    <citation type="journal article" date="2022" name="bioRxiv">
        <title>Genomics of Preaxostyla Flagellates Illuminates Evolutionary Transitions and the Path Towards Mitochondrial Loss.</title>
        <authorList>
            <person name="Novak L.V.F."/>
            <person name="Treitli S.C."/>
            <person name="Pyrih J."/>
            <person name="Halakuc P."/>
            <person name="Pipaliya S.V."/>
            <person name="Vacek V."/>
            <person name="Brzon O."/>
            <person name="Soukal P."/>
            <person name="Eme L."/>
            <person name="Dacks J.B."/>
            <person name="Karnkowska A."/>
            <person name="Elias M."/>
            <person name="Hampl V."/>
        </authorList>
    </citation>
    <scope>NUCLEOTIDE SEQUENCE</scope>
    <source>
        <strain evidence="2">RCP-MX</strain>
    </source>
</reference>
<evidence type="ECO:0000313" key="2">
    <source>
        <dbReference type="EMBL" id="KAJ4455496.1"/>
    </source>
</evidence>
<feature type="region of interest" description="Disordered" evidence="1">
    <location>
        <begin position="218"/>
        <end position="246"/>
    </location>
</feature>
<feature type="region of interest" description="Disordered" evidence="1">
    <location>
        <begin position="276"/>
        <end position="300"/>
    </location>
</feature>
<feature type="compositionally biased region" description="Gly residues" evidence="1">
    <location>
        <begin position="232"/>
        <end position="241"/>
    </location>
</feature>
<organism evidence="2 3">
    <name type="scientific">Paratrimastix pyriformis</name>
    <dbReference type="NCBI Taxonomy" id="342808"/>
    <lineage>
        <taxon>Eukaryota</taxon>
        <taxon>Metamonada</taxon>
        <taxon>Preaxostyla</taxon>
        <taxon>Paratrimastigidae</taxon>
        <taxon>Paratrimastix</taxon>
    </lineage>
</organism>